<proteinExistence type="predicted"/>
<dbReference type="PANTHER" id="PTHR46580">
    <property type="entry name" value="SENSOR KINASE-RELATED"/>
    <property type="match status" value="1"/>
</dbReference>
<dbReference type="PANTHER" id="PTHR46580:SF2">
    <property type="entry name" value="MAM DOMAIN-CONTAINING PROTEIN"/>
    <property type="match status" value="1"/>
</dbReference>
<feature type="signal peptide" evidence="3">
    <location>
        <begin position="1"/>
        <end position="18"/>
    </location>
</feature>
<dbReference type="SUPFAM" id="SSF69318">
    <property type="entry name" value="Integrin alpha N-terminal domain"/>
    <property type="match status" value="1"/>
</dbReference>
<name>A0A417Y3F6_9ACTN</name>
<evidence type="ECO:0000313" key="5">
    <source>
        <dbReference type="Proteomes" id="UP000283644"/>
    </source>
</evidence>
<evidence type="ECO:0000256" key="3">
    <source>
        <dbReference type="SAM" id="SignalP"/>
    </source>
</evidence>
<dbReference type="Pfam" id="PF13517">
    <property type="entry name" value="FG-GAP_3"/>
    <property type="match status" value="1"/>
</dbReference>
<dbReference type="AlphaFoldDB" id="A0A417Y3F6"/>
<feature type="chain" id="PRO_5039618945" evidence="3">
    <location>
        <begin position="19"/>
        <end position="404"/>
    </location>
</feature>
<dbReference type="InterPro" id="IPR013517">
    <property type="entry name" value="FG-GAP"/>
</dbReference>
<evidence type="ECO:0000313" key="4">
    <source>
        <dbReference type="EMBL" id="RHW27193.1"/>
    </source>
</evidence>
<evidence type="ECO:0000256" key="2">
    <source>
        <dbReference type="SAM" id="MobiDB-lite"/>
    </source>
</evidence>
<protein>
    <submittedName>
        <fullName evidence="4">VCBS repeat-containing protein</fullName>
    </submittedName>
</protein>
<comment type="caution">
    <text evidence="4">The sequence shown here is derived from an EMBL/GenBank/DDBJ whole genome shotgun (WGS) entry which is preliminary data.</text>
</comment>
<gene>
    <name evidence="4" type="ORF">D0Z08_11060</name>
</gene>
<dbReference type="InterPro" id="IPR028994">
    <property type="entry name" value="Integrin_alpha_N"/>
</dbReference>
<feature type="compositionally biased region" description="Basic and acidic residues" evidence="2">
    <location>
        <begin position="28"/>
        <end position="41"/>
    </location>
</feature>
<feature type="region of interest" description="Disordered" evidence="2">
    <location>
        <begin position="19"/>
        <end position="79"/>
    </location>
</feature>
<organism evidence="4 5">
    <name type="scientific">Nocardioides immobilis</name>
    <dbReference type="NCBI Taxonomy" id="2049295"/>
    <lineage>
        <taxon>Bacteria</taxon>
        <taxon>Bacillati</taxon>
        <taxon>Actinomycetota</taxon>
        <taxon>Actinomycetes</taxon>
        <taxon>Propionibacteriales</taxon>
        <taxon>Nocardioidaceae</taxon>
        <taxon>Nocardioides</taxon>
    </lineage>
</organism>
<keyword evidence="1 3" id="KW-0732">Signal</keyword>
<dbReference type="Proteomes" id="UP000283644">
    <property type="component" value="Unassembled WGS sequence"/>
</dbReference>
<dbReference type="EMBL" id="QXGH01000014">
    <property type="protein sequence ID" value="RHW27193.1"/>
    <property type="molecule type" value="Genomic_DNA"/>
</dbReference>
<dbReference type="Gene3D" id="2.40.128.340">
    <property type="match status" value="1"/>
</dbReference>
<accession>A0A417Y3F6</accession>
<keyword evidence="5" id="KW-1185">Reference proteome</keyword>
<reference evidence="4 5" key="1">
    <citation type="submission" date="2018-09" db="EMBL/GenBank/DDBJ databases">
        <title>Genome sequencing of Nocardioides immobilis CCTCC AB 2017083 for comparison to Nocardioides silvaticus.</title>
        <authorList>
            <person name="Li C."/>
            <person name="Wang G."/>
        </authorList>
    </citation>
    <scope>NUCLEOTIDE SEQUENCE [LARGE SCALE GENOMIC DNA]</scope>
    <source>
        <strain evidence="4 5">CCTCC AB 2017083</strain>
    </source>
</reference>
<sequence length="404" mass="43157">MTLAAVAVLVVGSAATLAVVQPWDDDPSSDRDTTAEPRDSAPSDQGEQSTEPEPVPSEPEVSATPTPPGASGPVTADLNGDGYGDAAAVIGSGDIIDRVVLSSTGTSFKVGREPAAAFDDRTWADFDGDGALDEISWSYQLGGGLTITSEDMDFRELNLRLRLDERQPFVTLKPGDFDGDGAVDLVAYGVEHPGTVSVWVIRNDDGRFSAPEEWMRVPSTTYALTTVLPADFTGDGLTDLAVRVPMDGTRQRRDPVRFGFSFLLSTGSAFIPGPLERPTAFADDAEAVVGDFTGDGTPRVLLIGAGRRGIEVTGLRHDGERLVLDRRIAARGDGDGEIVDAVVSDVDGDRDDDVVYTTYAGRGREYGGFRVLSLGRPSVDPRDVWAPTPRCRARACSFYFQNSY</sequence>
<evidence type="ECO:0000256" key="1">
    <source>
        <dbReference type="ARBA" id="ARBA00022729"/>
    </source>
</evidence>